<dbReference type="Proteomes" id="UP000025227">
    <property type="component" value="Unplaced"/>
</dbReference>
<evidence type="ECO:0000256" key="9">
    <source>
        <dbReference type="SAM" id="MobiDB-lite"/>
    </source>
</evidence>
<dbReference type="GO" id="GO:0000981">
    <property type="term" value="F:DNA-binding transcription factor activity, RNA polymerase II-specific"/>
    <property type="evidence" value="ECO:0007669"/>
    <property type="project" value="TreeGrafter"/>
</dbReference>
<keyword evidence="11" id="KW-1185">Reference proteome</keyword>
<dbReference type="OrthoDB" id="5946974at2759"/>
<dbReference type="GO" id="GO:0006915">
    <property type="term" value="P:apoptotic process"/>
    <property type="evidence" value="ECO:0007669"/>
    <property type="project" value="UniProtKB-KW"/>
</dbReference>
<evidence type="ECO:0000313" key="12">
    <source>
        <dbReference type="WBParaSite" id="HCON_00017460-00001"/>
    </source>
</evidence>
<sequence length="876" mass="96820">MNDEVCPPSSANFEAKSNEPLLPAPIRIPIWRRNLLSPTPRSDDPYELPSNLTPALKRVRSKSKISSKVVPKSSMFVPHLQRHSSALLQPATAESSFKKSQSSKESSNLDMSKKETAGFPVESAVSCRDDKVQNSQKSSQLTSIGHPTSLPPKKPRLASMRMSFSDIRSVGKPVKVDPDLQIPSCSTPLRTPKLSIRNRGSFSLRRIPDEEGPQVPLNSLVDTQPKRLFQSRSTMNLRLTPERDMRERRVAEAGTEAAPLGVTPKNRLHHSATTSDLRNVISTPSRKSISISARRRSASLTQIEPKKIPVRIHQRSSSVGLGEAILQDSIRDETNEKISKLSLRMEKSQRSSSSSQTSMNTNALKEENRLLPGEALEKTLSSRIGKDPELPIMKTEEVTRISPELPITRTEERAAVTPTQFSEQLSSLESSRQHVSHPEGSEASTSNGRTASFTNTSNVATITEGTSENPCKYNGRADIEHIFNTSPARNTAGFFEEVKDGDEAASSSATEIRQDGLDVRDEGAKNTNLSHHKEDATSCVCSMEASSSKQPCGSAAEHSTNRSSFRQPAIKTSTSDSSSVSTLNTTKSVRFENVRVYYFARTQGTSTVPKTGNVSLGMVDKHFTERQFPLWFGRRPELALTHDIEEGPSLDDHSLFDPEGHERCTTYQLPTLEGKVRMKMLKRSGVQVQKDEGVESLESIRQSRLLCGCMCENGICKPETCQCAIEGIVCQVDGVDESGTSHPCLCTSSSCRNPEGRIEFDASNVKNHCRMTILRTKHAEQVGLYDSPQRIRFNSEGEPQSATRICPPQEKKTPANNDKDYHQQGCLEVMDDPPTRRFPVTPVYKRAKHKRSLRVELAADSNSNVAESEIKSSPQV</sequence>
<feature type="domain" description="Cysteine/serine-rich nuclear protein N-terminal" evidence="10">
    <location>
        <begin position="585"/>
        <end position="630"/>
    </location>
</feature>
<evidence type="ECO:0000256" key="1">
    <source>
        <dbReference type="ARBA" id="ARBA00004123"/>
    </source>
</evidence>
<keyword evidence="3" id="KW-0053">Apoptosis</keyword>
<feature type="region of interest" description="Disordered" evidence="9">
    <location>
        <begin position="401"/>
        <end position="470"/>
    </location>
</feature>
<accession>A0A6F7NQK6</accession>
<feature type="compositionally biased region" description="Basic and acidic residues" evidence="9">
    <location>
        <begin position="809"/>
        <end position="819"/>
    </location>
</feature>
<dbReference type="WBParaSite" id="HCON_00017460-00002">
    <property type="protein sequence ID" value="HCON_00017460-00002"/>
    <property type="gene ID" value="HCON_00017460"/>
</dbReference>
<dbReference type="PRINTS" id="PR02031">
    <property type="entry name" value="CYSSERRICHNP"/>
</dbReference>
<evidence type="ECO:0000313" key="11">
    <source>
        <dbReference type="Proteomes" id="UP000025227"/>
    </source>
</evidence>
<evidence type="ECO:0000256" key="3">
    <source>
        <dbReference type="ARBA" id="ARBA00022703"/>
    </source>
</evidence>
<dbReference type="PANTHER" id="PTHR13580">
    <property type="entry name" value="TGF-BETA INDUCED APOPTOSIS PROTEIN"/>
    <property type="match status" value="1"/>
</dbReference>
<dbReference type="PANTHER" id="PTHR13580:SF9">
    <property type="entry name" value="AXIN1 UP-REGULATED 1, ISOFORM A"/>
    <property type="match status" value="1"/>
</dbReference>
<evidence type="ECO:0000256" key="4">
    <source>
        <dbReference type="ARBA" id="ARBA00023015"/>
    </source>
</evidence>
<dbReference type="GO" id="GO:0043565">
    <property type="term" value="F:sequence-specific DNA binding"/>
    <property type="evidence" value="ECO:0007669"/>
    <property type="project" value="TreeGrafter"/>
</dbReference>
<keyword evidence="5" id="KW-0238">DNA-binding</keyword>
<evidence type="ECO:0000256" key="5">
    <source>
        <dbReference type="ARBA" id="ARBA00023125"/>
    </source>
</evidence>
<dbReference type="AlphaFoldDB" id="A0A6F7NQK6"/>
<dbReference type="WBParaSite" id="HCON_00017460-00001">
    <property type="protein sequence ID" value="HCON_00017460-00001"/>
    <property type="gene ID" value="HCON_00017460"/>
</dbReference>
<feature type="region of interest" description="Disordered" evidence="9">
    <location>
        <begin position="87"/>
        <end position="156"/>
    </location>
</feature>
<feature type="compositionally biased region" description="Low complexity" evidence="9">
    <location>
        <begin position="572"/>
        <end position="583"/>
    </location>
</feature>
<reference evidence="12 13" key="1">
    <citation type="submission" date="2020-12" db="UniProtKB">
        <authorList>
            <consortium name="WormBaseParasite"/>
        </authorList>
    </citation>
    <scope>IDENTIFICATION</scope>
    <source>
        <strain evidence="12 13">MHco3</strain>
    </source>
</reference>
<feature type="compositionally biased region" description="Polar residues" evidence="9">
    <location>
        <begin position="550"/>
        <end position="566"/>
    </location>
</feature>
<dbReference type="WBParaSite" id="HCON_00017460-00003">
    <property type="protein sequence ID" value="HCON_00017460-00003"/>
    <property type="gene ID" value="HCON_00017460"/>
</dbReference>
<comment type="similarity">
    <text evidence="2">Belongs to the AXUD1 family.</text>
</comment>
<feature type="domain" description="Cysteine/serine-rich nuclear protein N-terminal" evidence="10">
    <location>
        <begin position="654"/>
        <end position="777"/>
    </location>
</feature>
<comment type="subcellular location">
    <subcellularLocation>
        <location evidence="1">Nucleus</location>
    </subcellularLocation>
</comment>
<name>A0A6F7NQK6_HAECO</name>
<feature type="compositionally biased region" description="Polar residues" evidence="9">
    <location>
        <begin position="442"/>
        <end position="469"/>
    </location>
</feature>
<dbReference type="InterPro" id="IPR023260">
    <property type="entry name" value="Cys/Ser-rich_nuc_prot"/>
</dbReference>
<feature type="region of interest" description="Disordered" evidence="9">
    <location>
        <begin position="550"/>
        <end position="583"/>
    </location>
</feature>
<dbReference type="Pfam" id="PF16019">
    <property type="entry name" value="CSRNP_N"/>
    <property type="match status" value="2"/>
</dbReference>
<dbReference type="InterPro" id="IPR031972">
    <property type="entry name" value="CSRNP_N"/>
</dbReference>
<keyword evidence="6" id="KW-0010">Activator</keyword>
<evidence type="ECO:0000256" key="8">
    <source>
        <dbReference type="ARBA" id="ARBA00023242"/>
    </source>
</evidence>
<feature type="region of interest" description="Disordered" evidence="9">
    <location>
        <begin position="794"/>
        <end position="819"/>
    </location>
</feature>
<proteinExistence type="inferred from homology"/>
<keyword evidence="7" id="KW-0804">Transcription</keyword>
<feature type="compositionally biased region" description="Polar residues" evidence="9">
    <location>
        <begin position="133"/>
        <end position="146"/>
    </location>
</feature>
<dbReference type="GO" id="GO:0005634">
    <property type="term" value="C:nucleus"/>
    <property type="evidence" value="ECO:0007669"/>
    <property type="project" value="UniProtKB-SubCell"/>
</dbReference>
<feature type="region of interest" description="Disordered" evidence="9">
    <location>
        <begin position="342"/>
        <end position="374"/>
    </location>
</feature>
<keyword evidence="8" id="KW-0539">Nucleus</keyword>
<organism evidence="11 13">
    <name type="scientific">Haemonchus contortus</name>
    <name type="common">Barber pole worm</name>
    <dbReference type="NCBI Taxonomy" id="6289"/>
    <lineage>
        <taxon>Eukaryota</taxon>
        <taxon>Metazoa</taxon>
        <taxon>Ecdysozoa</taxon>
        <taxon>Nematoda</taxon>
        <taxon>Chromadorea</taxon>
        <taxon>Rhabditida</taxon>
        <taxon>Rhabditina</taxon>
        <taxon>Rhabditomorpha</taxon>
        <taxon>Strongyloidea</taxon>
        <taxon>Trichostrongylidae</taxon>
        <taxon>Haemonchus</taxon>
    </lineage>
</organism>
<protein>
    <submittedName>
        <fullName evidence="12 13">CSRNP_N domain-containing protein</fullName>
    </submittedName>
</protein>
<evidence type="ECO:0000259" key="10">
    <source>
        <dbReference type="Pfam" id="PF16019"/>
    </source>
</evidence>
<evidence type="ECO:0000313" key="13">
    <source>
        <dbReference type="WBParaSite" id="HCON_00017460-00002"/>
    </source>
</evidence>
<keyword evidence="4" id="KW-0805">Transcription regulation</keyword>
<evidence type="ECO:0000256" key="7">
    <source>
        <dbReference type="ARBA" id="ARBA00023163"/>
    </source>
</evidence>
<feature type="compositionally biased region" description="Low complexity" evidence="9">
    <location>
        <begin position="420"/>
        <end position="430"/>
    </location>
</feature>
<evidence type="ECO:0000256" key="6">
    <source>
        <dbReference type="ARBA" id="ARBA00023159"/>
    </source>
</evidence>
<evidence type="ECO:0000256" key="2">
    <source>
        <dbReference type="ARBA" id="ARBA00008548"/>
    </source>
</evidence>